<dbReference type="GO" id="GO:0006014">
    <property type="term" value="P:D-ribose metabolic process"/>
    <property type="evidence" value="ECO:0007669"/>
    <property type="project" value="TreeGrafter"/>
</dbReference>
<evidence type="ECO:0000313" key="5">
    <source>
        <dbReference type="Proteomes" id="UP000271849"/>
    </source>
</evidence>
<dbReference type="RefSeq" id="WP_158349141.1">
    <property type="nucleotide sequence ID" value="NZ_LR025085.1"/>
</dbReference>
<dbReference type="SUPFAM" id="SSF75445">
    <property type="entry name" value="D-ribose-5-phosphate isomerase (RpiA), lid domain"/>
    <property type="match status" value="1"/>
</dbReference>
<accession>A0A3B1E7Y2</accession>
<comment type="pathway">
    <text evidence="3">Carbohydrate degradation; pentose phosphate pathway; D-ribose 5-phosphate from D-ribulose 5-phosphate (non-oxidative stage): step 1/1.</text>
</comment>
<name>A0A3B1E7Y2_9GAMM</name>
<organism evidence="4 5">
    <name type="scientific">Buchnera aphidicola</name>
    <name type="common">Cinara strobi</name>
    <dbReference type="NCBI Taxonomy" id="1921549"/>
    <lineage>
        <taxon>Bacteria</taxon>
        <taxon>Pseudomonadati</taxon>
        <taxon>Pseudomonadota</taxon>
        <taxon>Gammaproteobacteria</taxon>
        <taxon>Enterobacterales</taxon>
        <taxon>Erwiniaceae</taxon>
        <taxon>Buchnera</taxon>
    </lineage>
</organism>
<protein>
    <recommendedName>
        <fullName evidence="3">Ribose-5-phosphate isomerase A</fullName>
        <ecNumber evidence="3">5.3.1.6</ecNumber>
    </recommendedName>
    <alternativeName>
        <fullName evidence="3">Phosphoriboisomerase A</fullName>
        <shortName evidence="3">PRI</shortName>
    </alternativeName>
</protein>
<dbReference type="InterPro" id="IPR037171">
    <property type="entry name" value="NagB/RpiA_transferase-like"/>
</dbReference>
<dbReference type="EMBL" id="LR025085">
    <property type="protein sequence ID" value="VAX76677.1"/>
    <property type="molecule type" value="Genomic_DNA"/>
</dbReference>
<dbReference type="Pfam" id="PF06026">
    <property type="entry name" value="Rib_5-P_isom_A"/>
    <property type="match status" value="1"/>
</dbReference>
<dbReference type="EC" id="5.3.1.6" evidence="3"/>
<dbReference type="GO" id="GO:0004751">
    <property type="term" value="F:ribose-5-phosphate isomerase activity"/>
    <property type="evidence" value="ECO:0007669"/>
    <property type="project" value="UniProtKB-UniRule"/>
</dbReference>
<feature type="binding site" evidence="3">
    <location>
        <begin position="80"/>
        <end position="83"/>
    </location>
    <ligand>
        <name>substrate</name>
    </ligand>
</feature>
<dbReference type="Proteomes" id="UP000271849">
    <property type="component" value="Chromosome"/>
</dbReference>
<dbReference type="OrthoDB" id="5870696at2"/>
<dbReference type="Gene3D" id="3.30.70.260">
    <property type="match status" value="1"/>
</dbReference>
<dbReference type="SUPFAM" id="SSF100950">
    <property type="entry name" value="NagB/RpiA/CoA transferase-like"/>
    <property type="match status" value="1"/>
</dbReference>
<dbReference type="CDD" id="cd01398">
    <property type="entry name" value="RPI_A"/>
    <property type="match status" value="1"/>
</dbReference>
<dbReference type="GO" id="GO:0005829">
    <property type="term" value="C:cytosol"/>
    <property type="evidence" value="ECO:0007669"/>
    <property type="project" value="TreeGrafter"/>
</dbReference>
<dbReference type="PANTHER" id="PTHR11934">
    <property type="entry name" value="RIBOSE-5-PHOSPHATE ISOMERASE"/>
    <property type="match status" value="1"/>
</dbReference>
<dbReference type="Gene3D" id="3.40.50.1360">
    <property type="match status" value="1"/>
</dbReference>
<dbReference type="FunFam" id="3.40.50.1360:FF:000001">
    <property type="entry name" value="Ribose-5-phosphate isomerase A"/>
    <property type="match status" value="1"/>
</dbReference>
<dbReference type="InterPro" id="IPR020672">
    <property type="entry name" value="Ribose5P_isomerase_typA_subgr"/>
</dbReference>
<keyword evidence="2 3" id="KW-0413">Isomerase</keyword>
<proteinExistence type="inferred from homology"/>
<dbReference type="GO" id="GO:0009052">
    <property type="term" value="P:pentose-phosphate shunt, non-oxidative branch"/>
    <property type="evidence" value="ECO:0007669"/>
    <property type="project" value="UniProtKB-UniRule"/>
</dbReference>
<dbReference type="NCBIfam" id="TIGR00021">
    <property type="entry name" value="rpiA"/>
    <property type="match status" value="1"/>
</dbReference>
<evidence type="ECO:0000313" key="4">
    <source>
        <dbReference type="EMBL" id="VAX76677.1"/>
    </source>
</evidence>
<evidence type="ECO:0000256" key="2">
    <source>
        <dbReference type="ARBA" id="ARBA00023235"/>
    </source>
</evidence>
<evidence type="ECO:0000256" key="3">
    <source>
        <dbReference type="HAMAP-Rule" id="MF_00170"/>
    </source>
</evidence>
<feature type="active site" description="Proton acceptor" evidence="3">
    <location>
        <position position="102"/>
    </location>
</feature>
<dbReference type="STRING" id="1921549.GCA_900128825_00270"/>
<feature type="binding site" evidence="3">
    <location>
        <position position="120"/>
    </location>
    <ligand>
        <name>substrate</name>
    </ligand>
</feature>
<dbReference type="NCBIfam" id="NF001924">
    <property type="entry name" value="PRK00702.1"/>
    <property type="match status" value="1"/>
</dbReference>
<dbReference type="AlphaFoldDB" id="A0A3B1E7Y2"/>
<comment type="subunit">
    <text evidence="3">Homodimer.</text>
</comment>
<feature type="binding site" evidence="3">
    <location>
        <begin position="27"/>
        <end position="30"/>
    </location>
    <ligand>
        <name>substrate</name>
    </ligand>
</feature>
<comment type="function">
    <text evidence="3">Catalyzes the reversible conversion of ribose-5-phosphate to ribulose 5-phosphate.</text>
</comment>
<comment type="catalytic activity">
    <reaction evidence="1 3">
        <text>aldehydo-D-ribose 5-phosphate = D-ribulose 5-phosphate</text>
        <dbReference type="Rhea" id="RHEA:14657"/>
        <dbReference type="ChEBI" id="CHEBI:58121"/>
        <dbReference type="ChEBI" id="CHEBI:58273"/>
        <dbReference type="EC" id="5.3.1.6"/>
    </reaction>
</comment>
<dbReference type="UniPathway" id="UPA00115">
    <property type="reaction ID" value="UER00412"/>
</dbReference>
<dbReference type="InterPro" id="IPR004788">
    <property type="entry name" value="Ribose5P_isomerase_type_A"/>
</dbReference>
<dbReference type="HAMAP" id="MF_00170">
    <property type="entry name" value="Rib_5P_isom_A"/>
    <property type="match status" value="1"/>
</dbReference>
<sequence length="218" mass="24251">MSDTLKKSVAQYALSYIPKNSIIGIGSGSTVRFFIEALSTISHLIKGAVSSSSVSDNLLKIFNIPIFNLNELEDLAIYIDSADQVNSTFEMIKGGGGALTREKIIASASKKFLCIVDQSKYVNKFNNYPIPIEVIPMALKYVSREIKKLGGIPKYRKNFITDNGNHIIDVYDLNIFYSIDLEFQIKNIPGVVEVGLFCFRKADVLLISDSNGVKEFYL</sequence>
<feature type="binding site" evidence="3">
    <location>
        <begin position="93"/>
        <end position="96"/>
    </location>
    <ligand>
        <name>substrate</name>
    </ligand>
</feature>
<evidence type="ECO:0000256" key="1">
    <source>
        <dbReference type="ARBA" id="ARBA00001713"/>
    </source>
</evidence>
<dbReference type="PANTHER" id="PTHR11934:SF0">
    <property type="entry name" value="RIBOSE-5-PHOSPHATE ISOMERASE"/>
    <property type="match status" value="1"/>
</dbReference>
<comment type="similarity">
    <text evidence="3">Belongs to the ribose 5-phosphate isomerase family.</text>
</comment>
<gene>
    <name evidence="3 4" type="primary">rpiA</name>
    <name evidence="4" type="ORF">BUCINSTRO3249_0270</name>
</gene>
<reference evidence="5" key="1">
    <citation type="submission" date="2018-09" db="EMBL/GenBank/DDBJ databases">
        <authorList>
            <person name="Manzano-Marin A."/>
            <person name="Manzano-Marin A."/>
        </authorList>
    </citation>
    <scope>NUCLEOTIDE SEQUENCE [LARGE SCALE GENOMIC DNA]</scope>
    <source>
        <strain evidence="5">BuCistrobi</strain>
    </source>
</reference>